<evidence type="ECO:0000313" key="3">
    <source>
        <dbReference type="RefSeq" id="XP_018456308.1"/>
    </source>
</evidence>
<keyword evidence="2" id="KW-1185">Reference proteome</keyword>
<dbReference type="Proteomes" id="UP000504610">
    <property type="component" value="Chromosome 9"/>
</dbReference>
<sequence length="476" mass="52893">MKANKEMQVSISFGKFENDDSLSWERFSSFSPPNKYLEEVEKCATPGSVAQKKAYFESHYKKIAERNAEIILEQEKQLESNASFRPSLEHSGNTYREADGSVVIESSVACCDHNGESASEKDKLVDCTAAEVSETCNHEPLEETMEVEVGEDLNTLKMEKLEEIVSVEEERELIVQVEDKEKREEVVCIEEEVKEDVSSKDTPLKETKKEKDQHLIKKRDKNVQTNQTRSSPKTKKPIESKVVTSRKTQPSKEKSMIKAATTTNKAATPVSKSSKFSTPRVSKPSLTTISMSTSRSSVKKENVSALPKKKQTASKTLHASLNLNQPSSDPTSLATTRKSLIMERMGDKEIVRRAFKSFRKSFDQMIEQDKAPKQVPAKATSVSKLATTDLKENDRVAKSGGTERKGSNSHLSSSFVPKSNLTAEKQELSRPGARAVGLHAKPKAQVPNANTRRKSLDPKPKSMQGPLLKGSSDKVL</sequence>
<dbReference type="RefSeq" id="XP_018456308.1">
    <property type="nucleotide sequence ID" value="XM_018600806.2"/>
</dbReference>
<feature type="compositionally biased region" description="Low complexity" evidence="1">
    <location>
        <begin position="258"/>
        <end position="268"/>
    </location>
</feature>
<feature type="compositionally biased region" description="Polar residues" evidence="1">
    <location>
        <begin position="270"/>
        <end position="296"/>
    </location>
</feature>
<feature type="compositionally biased region" description="Basic and acidic residues" evidence="1">
    <location>
        <begin position="195"/>
        <end position="215"/>
    </location>
</feature>
<dbReference type="OrthoDB" id="621651at2759"/>
<dbReference type="PANTHER" id="PTHR47286:SF5">
    <property type="entry name" value="NEUROFILAMENT HEAVY PROTEIN"/>
    <property type="match status" value="1"/>
</dbReference>
<evidence type="ECO:0000313" key="2">
    <source>
        <dbReference type="Proteomes" id="UP000504610"/>
    </source>
</evidence>
<feature type="region of interest" description="Disordered" evidence="1">
    <location>
        <begin position="366"/>
        <end position="476"/>
    </location>
</feature>
<reference evidence="3" key="2">
    <citation type="submission" date="2025-08" db="UniProtKB">
        <authorList>
            <consortium name="RefSeq"/>
        </authorList>
    </citation>
    <scope>IDENTIFICATION</scope>
    <source>
        <tissue evidence="3">Leaf</tissue>
    </source>
</reference>
<reference evidence="2" key="1">
    <citation type="journal article" date="2019" name="Database">
        <title>The radish genome database (RadishGD): an integrated information resource for radish genomics.</title>
        <authorList>
            <person name="Yu H.J."/>
            <person name="Baek S."/>
            <person name="Lee Y.J."/>
            <person name="Cho A."/>
            <person name="Mun J.H."/>
        </authorList>
    </citation>
    <scope>NUCLEOTIDE SEQUENCE [LARGE SCALE GENOMIC DNA]</scope>
    <source>
        <strain evidence="2">cv. WK10039</strain>
    </source>
</reference>
<evidence type="ECO:0000256" key="1">
    <source>
        <dbReference type="SAM" id="MobiDB-lite"/>
    </source>
</evidence>
<feature type="compositionally biased region" description="Basic and acidic residues" evidence="1">
    <location>
        <begin position="389"/>
        <end position="406"/>
    </location>
</feature>
<dbReference type="KEGG" id="rsz:108827414"/>
<name>A0A6J0L8X4_RAPSA</name>
<feature type="region of interest" description="Disordered" evidence="1">
    <location>
        <begin position="190"/>
        <end position="337"/>
    </location>
</feature>
<feature type="compositionally biased region" description="Polar residues" evidence="1">
    <location>
        <begin position="313"/>
        <end position="337"/>
    </location>
</feature>
<proteinExistence type="predicted"/>
<protein>
    <submittedName>
        <fullName evidence="3">Protein WVD2-like 7</fullName>
    </submittedName>
</protein>
<feature type="compositionally biased region" description="Polar residues" evidence="1">
    <location>
        <begin position="408"/>
        <end position="423"/>
    </location>
</feature>
<gene>
    <name evidence="3" type="primary">LOC108827414</name>
</gene>
<dbReference type="AlphaFoldDB" id="A0A6J0L8X4"/>
<dbReference type="GeneID" id="108827414"/>
<organism evidence="2 3">
    <name type="scientific">Raphanus sativus</name>
    <name type="common">Radish</name>
    <name type="synonym">Raphanus raphanistrum var. sativus</name>
    <dbReference type="NCBI Taxonomy" id="3726"/>
    <lineage>
        <taxon>Eukaryota</taxon>
        <taxon>Viridiplantae</taxon>
        <taxon>Streptophyta</taxon>
        <taxon>Embryophyta</taxon>
        <taxon>Tracheophyta</taxon>
        <taxon>Spermatophyta</taxon>
        <taxon>Magnoliopsida</taxon>
        <taxon>eudicotyledons</taxon>
        <taxon>Gunneridae</taxon>
        <taxon>Pentapetalae</taxon>
        <taxon>rosids</taxon>
        <taxon>malvids</taxon>
        <taxon>Brassicales</taxon>
        <taxon>Brassicaceae</taxon>
        <taxon>Brassiceae</taxon>
        <taxon>Raphanus</taxon>
    </lineage>
</organism>
<accession>A0A6J0L8X4</accession>
<dbReference type="PANTHER" id="PTHR47286">
    <property type="entry name" value="F3I6.9 PROTEIN"/>
    <property type="match status" value="1"/>
</dbReference>